<organism evidence="2 4">
    <name type="scientific">Plasmodiophora brassicae</name>
    <name type="common">Clubroot disease agent</name>
    <dbReference type="NCBI Taxonomy" id="37360"/>
    <lineage>
        <taxon>Eukaryota</taxon>
        <taxon>Sar</taxon>
        <taxon>Rhizaria</taxon>
        <taxon>Endomyxa</taxon>
        <taxon>Phytomyxea</taxon>
        <taxon>Plasmodiophorida</taxon>
        <taxon>Plasmodiophoridae</taxon>
        <taxon>Plasmodiophora</taxon>
    </lineage>
</organism>
<sequence>MIARIVLVIVLVGGVFGKTAPRMKSDVPPSSMLAGAALSGAAADRVSRALLTFLLLKYAIPKARNDILWKLSSFGSKAATSWSTVASSAATHTAAYVMYHEALRKTGSPLLATLSGTTGLIAGHAARFVAHTRYTPPLSPRPRAL</sequence>
<feature type="chain" id="PRO_5035990776" evidence="1">
    <location>
        <begin position="18"/>
        <end position="145"/>
    </location>
</feature>
<evidence type="ECO:0000256" key="1">
    <source>
        <dbReference type="SAM" id="SignalP"/>
    </source>
</evidence>
<name>A0A0G4IXB8_PLABS</name>
<keyword evidence="3" id="KW-0496">Mitochondrion</keyword>
<proteinExistence type="predicted"/>
<evidence type="ECO:0000313" key="2">
    <source>
        <dbReference type="EMBL" id="CEO99975.1"/>
    </source>
</evidence>
<dbReference type="Proteomes" id="UP000290189">
    <property type="component" value="Unassembled WGS sequence"/>
</dbReference>
<reference evidence="2 4" key="1">
    <citation type="submission" date="2015-02" db="EMBL/GenBank/DDBJ databases">
        <authorList>
            <person name="Chooi Y.-H."/>
        </authorList>
    </citation>
    <scope>NUCLEOTIDE SEQUENCE [LARGE SCALE GENOMIC DNA]</scope>
    <source>
        <strain evidence="2">E3</strain>
    </source>
</reference>
<keyword evidence="4" id="KW-1185">Reference proteome</keyword>
<dbReference type="Proteomes" id="UP000039324">
    <property type="component" value="Unassembled WGS sequence"/>
</dbReference>
<reference evidence="3 5" key="2">
    <citation type="submission" date="2018-03" db="EMBL/GenBank/DDBJ databases">
        <authorList>
            <person name="Fogelqvist J."/>
        </authorList>
    </citation>
    <scope>NUCLEOTIDE SEQUENCE [LARGE SCALE GENOMIC DNA]</scope>
</reference>
<protein>
    <submittedName>
        <fullName evidence="2">Uncharacterized protein</fullName>
    </submittedName>
</protein>
<geneLocation type="mitochondrion" evidence="3"/>
<dbReference type="EMBL" id="CDSF01000096">
    <property type="protein sequence ID" value="CEO99975.1"/>
    <property type="molecule type" value="Genomic_DNA"/>
</dbReference>
<accession>A0A0G4IXB8</accession>
<keyword evidence="1" id="KW-0732">Signal</keyword>
<gene>
    <name evidence="2" type="ORF">PBRA_007709</name>
    <name evidence="3" type="ORF">PLBR_LOCUS6230</name>
</gene>
<evidence type="ECO:0000313" key="3">
    <source>
        <dbReference type="EMBL" id="SPQ99015.1"/>
    </source>
</evidence>
<evidence type="ECO:0000313" key="4">
    <source>
        <dbReference type="Proteomes" id="UP000039324"/>
    </source>
</evidence>
<dbReference type="AlphaFoldDB" id="A0A0G4IXB8"/>
<dbReference type="EMBL" id="OVEO01000011">
    <property type="protein sequence ID" value="SPQ99015.1"/>
    <property type="molecule type" value="Genomic_DNA"/>
</dbReference>
<feature type="signal peptide" evidence="1">
    <location>
        <begin position="1"/>
        <end position="17"/>
    </location>
</feature>
<evidence type="ECO:0000313" key="5">
    <source>
        <dbReference type="Proteomes" id="UP000290189"/>
    </source>
</evidence>